<name>A0A183TW29_TOXCA</name>
<dbReference type="AlphaFoldDB" id="A0A183TW29"/>
<keyword evidence="2" id="KW-1185">Reference proteome</keyword>
<organism evidence="2 3">
    <name type="scientific">Toxocara canis</name>
    <name type="common">Canine roundworm</name>
    <dbReference type="NCBI Taxonomy" id="6265"/>
    <lineage>
        <taxon>Eukaryota</taxon>
        <taxon>Metazoa</taxon>
        <taxon>Ecdysozoa</taxon>
        <taxon>Nematoda</taxon>
        <taxon>Chromadorea</taxon>
        <taxon>Rhabditida</taxon>
        <taxon>Spirurina</taxon>
        <taxon>Ascaridomorpha</taxon>
        <taxon>Ascaridoidea</taxon>
        <taxon>Toxocaridae</taxon>
        <taxon>Toxocara</taxon>
    </lineage>
</organism>
<dbReference type="WBParaSite" id="TCNE_0000044801-mRNA-1">
    <property type="protein sequence ID" value="TCNE_0000044801-mRNA-1"/>
    <property type="gene ID" value="TCNE_0000044801"/>
</dbReference>
<evidence type="ECO:0000259" key="1">
    <source>
        <dbReference type="PROSITE" id="PS50948"/>
    </source>
</evidence>
<feature type="domain" description="Apple" evidence="1">
    <location>
        <begin position="17"/>
        <end position="87"/>
    </location>
</feature>
<reference evidence="3" key="1">
    <citation type="submission" date="2016-06" db="UniProtKB">
        <authorList>
            <consortium name="WormBaseParasite"/>
        </authorList>
    </citation>
    <scope>IDENTIFICATION</scope>
</reference>
<dbReference type="InterPro" id="IPR003609">
    <property type="entry name" value="Pan_app"/>
</dbReference>
<proteinExistence type="predicted"/>
<dbReference type="Pfam" id="PF00024">
    <property type="entry name" value="PAN_1"/>
    <property type="match status" value="1"/>
</dbReference>
<accession>A0A183TW29</accession>
<dbReference type="Gene3D" id="3.50.4.10">
    <property type="entry name" value="Hepatocyte Growth Factor"/>
    <property type="match status" value="1"/>
</dbReference>
<evidence type="ECO:0000313" key="2">
    <source>
        <dbReference type="Proteomes" id="UP000050794"/>
    </source>
</evidence>
<sequence length="114" mass="12890">LSLYEPVCVDRSLELKCSLPYLFEKFHRKRLVSTQSLSKTHNFSLEQCIENCLYERNCRSFNYGDDRVCSCKSAAAPESIDEEEMVSPAVSAAFRGGLFITVYSLSNSQVFGLN</sequence>
<evidence type="ECO:0000313" key="3">
    <source>
        <dbReference type="WBParaSite" id="TCNE_0000044801-mRNA-1"/>
    </source>
</evidence>
<protein>
    <submittedName>
        <fullName evidence="3">Apple domain-containing protein</fullName>
    </submittedName>
</protein>
<dbReference type="Proteomes" id="UP000050794">
    <property type="component" value="Unassembled WGS sequence"/>
</dbReference>
<dbReference type="PROSITE" id="PS50948">
    <property type="entry name" value="PAN"/>
    <property type="match status" value="1"/>
</dbReference>